<evidence type="ECO:0000259" key="1">
    <source>
        <dbReference type="Pfam" id="PF01551"/>
    </source>
</evidence>
<dbReference type="RefSeq" id="WP_252761237.1">
    <property type="nucleotide sequence ID" value="NZ_JAMXLY010000031.1"/>
</dbReference>
<gene>
    <name evidence="2" type="ORF">NG821_08535</name>
</gene>
<name>A0ABT1BYV8_9BACT</name>
<dbReference type="Gene3D" id="2.70.70.10">
    <property type="entry name" value="Glucose Permease (Domain IIA)"/>
    <property type="match status" value="1"/>
</dbReference>
<proteinExistence type="predicted"/>
<dbReference type="PANTHER" id="PTHR21666:SF285">
    <property type="entry name" value="M23 FAMILY METALLOPEPTIDASE"/>
    <property type="match status" value="1"/>
</dbReference>
<dbReference type="InterPro" id="IPR016047">
    <property type="entry name" value="M23ase_b-sheet_dom"/>
</dbReference>
<organism evidence="2 3">
    <name type="scientific">Segatella cerevisiae</name>
    <dbReference type="NCBI Taxonomy" id="2053716"/>
    <lineage>
        <taxon>Bacteria</taxon>
        <taxon>Pseudomonadati</taxon>
        <taxon>Bacteroidota</taxon>
        <taxon>Bacteroidia</taxon>
        <taxon>Bacteroidales</taxon>
        <taxon>Prevotellaceae</taxon>
        <taxon>Segatella</taxon>
    </lineage>
</organism>
<reference evidence="2 3" key="1">
    <citation type="submission" date="2022-06" db="EMBL/GenBank/DDBJ databases">
        <title>A taxonomic note on the genus Prevotella: Description of four novel genera and emended description of the genera Hallella and Xylanibacter.</title>
        <authorList>
            <person name="Hitch T.C.A."/>
        </authorList>
    </citation>
    <scope>NUCLEOTIDE SEQUENCE [LARGE SCALE GENOMIC DNA]</scope>
    <source>
        <strain evidence="2 3">DSM 100619</strain>
    </source>
</reference>
<feature type="domain" description="M23ase beta-sheet core" evidence="1">
    <location>
        <begin position="36"/>
        <end position="102"/>
    </location>
</feature>
<dbReference type="InterPro" id="IPR011055">
    <property type="entry name" value="Dup_hybrid_motif"/>
</dbReference>
<dbReference type="PANTHER" id="PTHR21666">
    <property type="entry name" value="PEPTIDASE-RELATED"/>
    <property type="match status" value="1"/>
</dbReference>
<dbReference type="EMBL" id="JAMXLY010000031">
    <property type="protein sequence ID" value="MCO6025880.1"/>
    <property type="molecule type" value="Genomic_DNA"/>
</dbReference>
<dbReference type="SUPFAM" id="SSF51261">
    <property type="entry name" value="Duplicated hybrid motif"/>
    <property type="match status" value="1"/>
</dbReference>
<comment type="caution">
    <text evidence="2">The sequence shown here is derived from an EMBL/GenBank/DDBJ whole genome shotgun (WGS) entry which is preliminary data.</text>
</comment>
<evidence type="ECO:0000313" key="3">
    <source>
        <dbReference type="Proteomes" id="UP001204015"/>
    </source>
</evidence>
<dbReference type="CDD" id="cd12797">
    <property type="entry name" value="M23_peptidase"/>
    <property type="match status" value="1"/>
</dbReference>
<dbReference type="InterPro" id="IPR050570">
    <property type="entry name" value="Cell_wall_metabolism_enzyme"/>
</dbReference>
<protein>
    <submittedName>
        <fullName evidence="2">M23 family metallopeptidase</fullName>
    </submittedName>
</protein>
<accession>A0ABT1BYV8</accession>
<dbReference type="Pfam" id="PF01551">
    <property type="entry name" value="Peptidase_M23"/>
    <property type="match status" value="1"/>
</dbReference>
<sequence length="547" mass="61004">MNFLFCLLLAAVTYGSPVHYPIELAGNFAEPRPNHFHGGCDVKTGQVTGKAIHSIGDGYVSHVSIGVGGYGNAVYVQHPEGYTSVYGHLKAFSLRVQAVLRKHQYAEQRTTGVFDFRPDEVPVAEGDFIAWSGNTGASEGPHLHLEVHSTKDGNMHDPLAFIGRYVTDHVPPLGHGFMACPMPGKGSFDGGSGDQVFGLTSHHLSNRFTAWGKVGFAIWANDNMEATYNNYGVRLTQLFVDGKLVFQSDANNIPINGNLQVNYWGDYQHYIRSNVWYMRSFLLPGITLPVFKVGKDRGVIDFNQQRPYHIEYVLSDFAGNASHYDFIVEGRKMAIAPYRKPAGPELFWNRFNIYPLAGARLILKHHLLADDVVIHPRVIRQPGKYSDAYHFMPGSYPLLGFGRIAIHLNKSVADPSKLYIASHFGKERYMGGVYKNGWVTGPCRDLGAIYDIDCDDKAPSVIPVGQGGWTARRQLTFSLGDTQSGLKGFKGFVDGHFVAFDQILQTPLVRCDLAEAPVRKTGREHQLKFIAWDQKNNQRVFVTQFKY</sequence>
<evidence type="ECO:0000313" key="2">
    <source>
        <dbReference type="EMBL" id="MCO6025880.1"/>
    </source>
</evidence>
<keyword evidence="3" id="KW-1185">Reference proteome</keyword>
<dbReference type="Proteomes" id="UP001204015">
    <property type="component" value="Unassembled WGS sequence"/>
</dbReference>